<dbReference type="AlphaFoldDB" id="A0A0A0KT21"/>
<dbReference type="Gramene" id="KGN51547">
    <property type="protein sequence ID" value="KGN51547"/>
    <property type="gene ID" value="Csa_5G577380"/>
</dbReference>
<name>A0A0A0KT21_CUCSA</name>
<reference evidence="1 2" key="4">
    <citation type="journal article" date="2011" name="BMC Genomics">
        <title>RNA-Seq improves annotation of protein-coding genes in the cucumber genome.</title>
        <authorList>
            <person name="Li Z."/>
            <person name="Zhang Z."/>
            <person name="Yan P."/>
            <person name="Huang S."/>
            <person name="Fei Z."/>
            <person name="Lin K."/>
        </authorList>
    </citation>
    <scope>NUCLEOTIDE SEQUENCE [LARGE SCALE GENOMIC DNA]</scope>
    <source>
        <strain evidence="2">cv. 9930</strain>
    </source>
</reference>
<evidence type="ECO:0000313" key="2">
    <source>
        <dbReference type="Proteomes" id="UP000029981"/>
    </source>
</evidence>
<dbReference type="Pfam" id="PF04759">
    <property type="entry name" value="DUF617"/>
    <property type="match status" value="1"/>
</dbReference>
<reference evidence="1 2" key="3">
    <citation type="journal article" date="2010" name="BMC Genomics">
        <title>Transcriptome sequencing and comparative analysis of cucumber flowers with different sex types.</title>
        <authorList>
            <person name="Guo S."/>
            <person name="Zheng Y."/>
            <person name="Joung J.G."/>
            <person name="Liu S."/>
            <person name="Zhang Z."/>
            <person name="Crasta O.R."/>
            <person name="Sobral B.W."/>
            <person name="Xu Y."/>
            <person name="Huang S."/>
            <person name="Fei Z."/>
        </authorList>
    </citation>
    <scope>NUCLEOTIDE SEQUENCE [LARGE SCALE GENOMIC DNA]</scope>
    <source>
        <strain evidence="2">cv. 9930</strain>
    </source>
</reference>
<dbReference type="InterPro" id="IPR006460">
    <property type="entry name" value="MIZ1-like_pln"/>
</dbReference>
<dbReference type="OrthoDB" id="1859415at2759"/>
<keyword evidence="2" id="KW-1185">Reference proteome</keyword>
<reference evidence="1 2" key="1">
    <citation type="journal article" date="2009" name="Nat. Genet.">
        <title>The genome of the cucumber, Cucumis sativus L.</title>
        <authorList>
            <person name="Huang S."/>
            <person name="Li R."/>
            <person name="Zhang Z."/>
            <person name="Li L."/>
            <person name="Gu X."/>
            <person name="Fan W."/>
            <person name="Lucas W.J."/>
            <person name="Wang X."/>
            <person name="Xie B."/>
            <person name="Ni P."/>
            <person name="Ren Y."/>
            <person name="Zhu H."/>
            <person name="Li J."/>
            <person name="Lin K."/>
            <person name="Jin W."/>
            <person name="Fei Z."/>
            <person name="Li G."/>
            <person name="Staub J."/>
            <person name="Kilian A."/>
            <person name="van der Vossen E.A."/>
            <person name="Wu Y."/>
            <person name="Guo J."/>
            <person name="He J."/>
            <person name="Jia Z."/>
            <person name="Ren Y."/>
            <person name="Tian G."/>
            <person name="Lu Y."/>
            <person name="Ruan J."/>
            <person name="Qian W."/>
            <person name="Wang M."/>
            <person name="Huang Q."/>
            <person name="Li B."/>
            <person name="Xuan Z."/>
            <person name="Cao J."/>
            <person name="Asan"/>
            <person name="Wu Z."/>
            <person name="Zhang J."/>
            <person name="Cai Q."/>
            <person name="Bai Y."/>
            <person name="Zhao B."/>
            <person name="Han Y."/>
            <person name="Li Y."/>
            <person name="Li X."/>
            <person name="Wang S."/>
            <person name="Shi Q."/>
            <person name="Liu S."/>
            <person name="Cho W.K."/>
            <person name="Kim J.Y."/>
            <person name="Xu Y."/>
            <person name="Heller-Uszynska K."/>
            <person name="Miao H."/>
            <person name="Cheng Z."/>
            <person name="Zhang S."/>
            <person name="Wu J."/>
            <person name="Yang Y."/>
            <person name="Kang H."/>
            <person name="Li M."/>
            <person name="Liang H."/>
            <person name="Ren X."/>
            <person name="Shi Z."/>
            <person name="Wen M."/>
            <person name="Jian M."/>
            <person name="Yang H."/>
            <person name="Zhang G."/>
            <person name="Yang Z."/>
            <person name="Chen R."/>
            <person name="Liu S."/>
            <person name="Li J."/>
            <person name="Ma L."/>
            <person name="Liu H."/>
            <person name="Zhou Y."/>
            <person name="Zhao J."/>
            <person name="Fang X."/>
            <person name="Li G."/>
            <person name="Fang L."/>
            <person name="Li Y."/>
            <person name="Liu D."/>
            <person name="Zheng H."/>
            <person name="Zhang Y."/>
            <person name="Qin N."/>
            <person name="Li Z."/>
            <person name="Yang G."/>
            <person name="Yang S."/>
            <person name="Bolund L."/>
            <person name="Kristiansen K."/>
            <person name="Zheng H."/>
            <person name="Li S."/>
            <person name="Zhang X."/>
            <person name="Yang H."/>
            <person name="Wang J."/>
            <person name="Sun R."/>
            <person name="Zhang B."/>
            <person name="Jiang S."/>
            <person name="Wang J."/>
            <person name="Du Y."/>
            <person name="Li S."/>
        </authorList>
    </citation>
    <scope>NUCLEOTIDE SEQUENCE [LARGE SCALE GENOMIC DNA]</scope>
    <source>
        <strain evidence="2">cv. 9930</strain>
    </source>
</reference>
<dbReference type="GO" id="GO:0010274">
    <property type="term" value="P:hydrotropism"/>
    <property type="evidence" value="ECO:0007669"/>
    <property type="project" value="InterPro"/>
</dbReference>
<dbReference type="OMA" id="LFHEPAW"/>
<dbReference type="PANTHER" id="PTHR31696">
    <property type="entry name" value="PROTEIN MIZU-KUSSEI 1"/>
    <property type="match status" value="1"/>
</dbReference>
<protein>
    <recommendedName>
        <fullName evidence="3">Protein MIZU-KUSSEI 1</fullName>
    </recommendedName>
</protein>
<gene>
    <name evidence="1" type="ORF">Csa_5G577380</name>
</gene>
<reference evidence="1 2" key="2">
    <citation type="journal article" date="2009" name="PLoS ONE">
        <title>An integrated genetic and cytogenetic map of the cucumber genome.</title>
        <authorList>
            <person name="Ren Y."/>
            <person name="Zhang Z."/>
            <person name="Liu J."/>
            <person name="Staub J.E."/>
            <person name="Han Y."/>
            <person name="Cheng Z."/>
            <person name="Li X."/>
            <person name="Lu J."/>
            <person name="Miao H."/>
            <person name="Kang H."/>
            <person name="Xie B."/>
            <person name="Gu X."/>
            <person name="Wang X."/>
            <person name="Du Y."/>
            <person name="Jin W."/>
            <person name="Huang S."/>
        </authorList>
    </citation>
    <scope>NUCLEOTIDE SEQUENCE [LARGE SCALE GENOMIC DNA]</scope>
    <source>
        <strain evidence="2">cv. 9930</strain>
    </source>
</reference>
<evidence type="ECO:0000313" key="1">
    <source>
        <dbReference type="EMBL" id="KGN51547.1"/>
    </source>
</evidence>
<sequence>MKTIMANSSSHDSFSFSKRYNHYFNFNKNTKHNHNQHQDQEDDHHQILTVNPPKHKHTTAVSVSKLRSAIALSFGIRTRSCRVLGTIFGHRRGHVHFSVQTEGSAKPMFLVELAMPTTALVREMASGVARIALECERGEKKKKKGELNEEGIWRAYCNGKKYGVAHRFECGAEEWRILRAVGPITVGAGVLPGIEEGGCEGEVMFMRARFERVVGSKDSEAFYMINPDGVGGPELSIFLLRV</sequence>
<dbReference type="Proteomes" id="UP000029981">
    <property type="component" value="Chromosome 5"/>
</dbReference>
<dbReference type="NCBIfam" id="TIGR01570">
    <property type="entry name" value="A_thal_3588"/>
    <property type="match status" value="1"/>
</dbReference>
<dbReference type="PANTHER" id="PTHR31696:SF14">
    <property type="entry name" value="PROTEIN MIZU-KUSSEI 1"/>
    <property type="match status" value="1"/>
</dbReference>
<dbReference type="KEGG" id="csv:101223057"/>
<organism evidence="1 2">
    <name type="scientific">Cucumis sativus</name>
    <name type="common">Cucumber</name>
    <dbReference type="NCBI Taxonomy" id="3659"/>
    <lineage>
        <taxon>Eukaryota</taxon>
        <taxon>Viridiplantae</taxon>
        <taxon>Streptophyta</taxon>
        <taxon>Embryophyta</taxon>
        <taxon>Tracheophyta</taxon>
        <taxon>Spermatophyta</taxon>
        <taxon>Magnoliopsida</taxon>
        <taxon>eudicotyledons</taxon>
        <taxon>Gunneridae</taxon>
        <taxon>Pentapetalae</taxon>
        <taxon>rosids</taxon>
        <taxon>fabids</taxon>
        <taxon>Cucurbitales</taxon>
        <taxon>Cucurbitaceae</taxon>
        <taxon>Benincaseae</taxon>
        <taxon>Cucumis</taxon>
    </lineage>
</organism>
<dbReference type="STRING" id="3659.A0A0A0KT21"/>
<dbReference type="eggNOG" id="ENOG502QTCE">
    <property type="taxonomic scope" value="Eukaryota"/>
</dbReference>
<accession>A0A0A0KT21</accession>
<proteinExistence type="predicted"/>
<dbReference type="EMBL" id="CM002926">
    <property type="protein sequence ID" value="KGN51547.1"/>
    <property type="molecule type" value="Genomic_DNA"/>
</dbReference>
<evidence type="ECO:0008006" key="3">
    <source>
        <dbReference type="Google" id="ProtNLM"/>
    </source>
</evidence>